<dbReference type="Gene3D" id="3.40.50.150">
    <property type="entry name" value="Vaccinia Virus protein VP39"/>
    <property type="match status" value="1"/>
</dbReference>
<dbReference type="PROSITE" id="PS00092">
    <property type="entry name" value="N6_MTASE"/>
    <property type="match status" value="1"/>
</dbReference>
<accession>A0ABV8HNF8</accession>
<feature type="domain" description="Ribosomal RNA large subunit methyltransferase K/L-like methyltransferase" evidence="1">
    <location>
        <begin position="187"/>
        <end position="354"/>
    </location>
</feature>
<dbReference type="CDD" id="cd02440">
    <property type="entry name" value="AdoMet_MTases"/>
    <property type="match status" value="1"/>
</dbReference>
<dbReference type="EMBL" id="JBHSBB010000010">
    <property type="protein sequence ID" value="MFC4032396.1"/>
    <property type="molecule type" value="Genomic_DNA"/>
</dbReference>
<gene>
    <name evidence="2" type="ORF">ACFO3J_12995</name>
</gene>
<evidence type="ECO:0000313" key="3">
    <source>
        <dbReference type="Proteomes" id="UP001595765"/>
    </source>
</evidence>
<comment type="caution">
    <text evidence="2">The sequence shown here is derived from an EMBL/GenBank/DDBJ whole genome shotgun (WGS) entry which is preliminary data.</text>
</comment>
<dbReference type="Proteomes" id="UP001595765">
    <property type="component" value="Unassembled WGS sequence"/>
</dbReference>
<dbReference type="Pfam" id="PF01170">
    <property type="entry name" value="UPF0020"/>
    <property type="match status" value="1"/>
</dbReference>
<evidence type="ECO:0000313" key="2">
    <source>
        <dbReference type="EMBL" id="MFC4032396.1"/>
    </source>
</evidence>
<keyword evidence="2" id="KW-0808">Transferase</keyword>
<dbReference type="PANTHER" id="PTHR14911">
    <property type="entry name" value="THUMP DOMAIN-CONTAINING"/>
    <property type="match status" value="1"/>
</dbReference>
<dbReference type="GO" id="GO:0032259">
    <property type="term" value="P:methylation"/>
    <property type="evidence" value="ECO:0007669"/>
    <property type="project" value="UniProtKB-KW"/>
</dbReference>
<dbReference type="GO" id="GO:0008168">
    <property type="term" value="F:methyltransferase activity"/>
    <property type="evidence" value="ECO:0007669"/>
    <property type="project" value="UniProtKB-KW"/>
</dbReference>
<dbReference type="InterPro" id="IPR000241">
    <property type="entry name" value="RlmKL-like_Mtase"/>
</dbReference>
<proteinExistence type="predicted"/>
<dbReference type="PANTHER" id="PTHR14911:SF13">
    <property type="entry name" value="TRNA (GUANINE(6)-N2)-METHYLTRANSFERASE THUMP3"/>
    <property type="match status" value="1"/>
</dbReference>
<sequence length="393" mass="41857">MSLTLIARCVRGIEWILADEVARTEGTSQVRLGEREVTFTAARLTPRLLELRTADDLFLDIGTVSGLDHTRAALGLLPARLARLDVAGAVSRLGELRPLGRKPRFDVVASLAGKRNYNRYAVEDTAGAALGRVLGPGYVSRTPSATPAAAGGGQPRGPQPELTVRLFLRGEQLQAALRVAGRPLHRRAWKEHTGAGTLHPPMAAALARIARLPEGGTLLDPFCGDGTVAIELALLDPAARVVAADLDRDRLANTRANAASAGARLLLLRADAARSAVLPGTVDQIVTNPPWNRAVGAAGAVADGLDPLWRELPRLFGPRGRMCLIAEAELDTPGQLRRRGYTVDPVQNVRLAGRVSQILVAAPPGVEPLPLDAELLGWRQRAIKQGVLSHEGF</sequence>
<keyword evidence="2" id="KW-0489">Methyltransferase</keyword>
<dbReference type="RefSeq" id="WP_386429329.1">
    <property type="nucleotide sequence ID" value="NZ_JBHSBB010000010.1"/>
</dbReference>
<protein>
    <submittedName>
        <fullName evidence="2">TRM11 family SAM-dependent methyltransferase</fullName>
    </submittedName>
</protein>
<dbReference type="SUPFAM" id="SSF53335">
    <property type="entry name" value="S-adenosyl-L-methionine-dependent methyltransferases"/>
    <property type="match status" value="1"/>
</dbReference>
<keyword evidence="3" id="KW-1185">Reference proteome</keyword>
<dbReference type="Gene3D" id="3.30.2130.30">
    <property type="match status" value="1"/>
</dbReference>
<organism evidence="2 3">
    <name type="scientific">Streptomyces polygonati</name>
    <dbReference type="NCBI Taxonomy" id="1617087"/>
    <lineage>
        <taxon>Bacteria</taxon>
        <taxon>Bacillati</taxon>
        <taxon>Actinomycetota</taxon>
        <taxon>Actinomycetes</taxon>
        <taxon>Kitasatosporales</taxon>
        <taxon>Streptomycetaceae</taxon>
        <taxon>Streptomyces</taxon>
    </lineage>
</organism>
<dbReference type="InterPro" id="IPR002052">
    <property type="entry name" value="DNA_methylase_N6_adenine_CS"/>
</dbReference>
<dbReference type="InterPro" id="IPR029063">
    <property type="entry name" value="SAM-dependent_MTases_sf"/>
</dbReference>
<reference evidence="3" key="1">
    <citation type="journal article" date="2019" name="Int. J. Syst. Evol. Microbiol.">
        <title>The Global Catalogue of Microorganisms (GCM) 10K type strain sequencing project: providing services to taxonomists for standard genome sequencing and annotation.</title>
        <authorList>
            <consortium name="The Broad Institute Genomics Platform"/>
            <consortium name="The Broad Institute Genome Sequencing Center for Infectious Disease"/>
            <person name="Wu L."/>
            <person name="Ma J."/>
        </authorList>
    </citation>
    <scope>NUCLEOTIDE SEQUENCE [LARGE SCALE GENOMIC DNA]</scope>
    <source>
        <strain evidence="3">CGMCC 4.7237</strain>
    </source>
</reference>
<evidence type="ECO:0000259" key="1">
    <source>
        <dbReference type="Pfam" id="PF01170"/>
    </source>
</evidence>
<name>A0ABV8HNF8_9ACTN</name>